<feature type="signal peptide" evidence="1">
    <location>
        <begin position="1"/>
        <end position="21"/>
    </location>
</feature>
<keyword evidence="3" id="KW-1185">Reference proteome</keyword>
<dbReference type="RefSeq" id="WP_091003485.1">
    <property type="nucleotide sequence ID" value="NZ_FOSD01000003.1"/>
</dbReference>
<name>A0A1I3V100_9GAMM</name>
<organism evidence="2 3">
    <name type="scientific">Candidatus Pantoea symbiotica</name>
    <dbReference type="NCBI Taxonomy" id="1884370"/>
    <lineage>
        <taxon>Bacteria</taxon>
        <taxon>Pseudomonadati</taxon>
        <taxon>Pseudomonadota</taxon>
        <taxon>Gammaproteobacteria</taxon>
        <taxon>Enterobacterales</taxon>
        <taxon>Erwiniaceae</taxon>
        <taxon>Pantoea</taxon>
    </lineage>
</organism>
<keyword evidence="1" id="KW-0732">Signal</keyword>
<sequence>MKCLNVVLISTALLFASSVTANETDATVLKSKLKPWQPSEITVSGEQITVVTPSADINSEIYSAIISGGVCTPIWTKDVPSSYLKDIKQINVTNKFKTIGFSFENPLNVCKEMGNLMEKPAAALMLGNTHTYNGK</sequence>
<dbReference type="Proteomes" id="UP000198841">
    <property type="component" value="Unassembled WGS sequence"/>
</dbReference>
<evidence type="ECO:0000313" key="2">
    <source>
        <dbReference type="EMBL" id="SFJ87831.1"/>
    </source>
</evidence>
<gene>
    <name evidence="2" type="ORF">SAMN05518863_103187</name>
</gene>
<protein>
    <submittedName>
        <fullName evidence="2">Uncharacterized protein</fullName>
    </submittedName>
</protein>
<evidence type="ECO:0000256" key="1">
    <source>
        <dbReference type="SAM" id="SignalP"/>
    </source>
</evidence>
<accession>A0A1I3V100</accession>
<reference evidence="2 3" key="1">
    <citation type="submission" date="2016-10" db="EMBL/GenBank/DDBJ databases">
        <authorList>
            <person name="Varghese N."/>
            <person name="Submissions S."/>
        </authorList>
    </citation>
    <scope>NUCLEOTIDE SEQUENCE [LARGE SCALE GENOMIC DNA]</scope>
    <source>
        <strain evidence="2 3">YR512</strain>
    </source>
</reference>
<proteinExistence type="predicted"/>
<evidence type="ECO:0000313" key="3">
    <source>
        <dbReference type="Proteomes" id="UP000198841"/>
    </source>
</evidence>
<feature type="chain" id="PRO_5046529225" evidence="1">
    <location>
        <begin position="22"/>
        <end position="135"/>
    </location>
</feature>
<dbReference type="EMBL" id="FOSD01000003">
    <property type="protein sequence ID" value="SFJ87831.1"/>
    <property type="molecule type" value="Genomic_DNA"/>
</dbReference>
<comment type="caution">
    <text evidence="2">The sequence shown here is derived from an EMBL/GenBank/DDBJ whole genome shotgun (WGS) entry which is preliminary data.</text>
</comment>